<dbReference type="SUPFAM" id="SSF55811">
    <property type="entry name" value="Nudix"/>
    <property type="match status" value="1"/>
</dbReference>
<evidence type="ECO:0000313" key="3">
    <source>
        <dbReference type="Proteomes" id="UP000187097"/>
    </source>
</evidence>
<reference evidence="2" key="1">
    <citation type="submission" date="2015-01" db="EMBL/GenBank/DDBJ databases">
        <authorList>
            <person name="Midha S."/>
            <person name="Anil M.G."/>
            <person name="Mishra D."/>
            <person name="Brahma K."/>
            <person name="Laha G.S."/>
            <person name="Sundaram R.M."/>
            <person name="Sonti R.V."/>
            <person name="Patil P.B."/>
        </authorList>
    </citation>
    <scope>NUCLEOTIDE SEQUENCE</scope>
    <source>
        <strain evidence="2">IXO792</strain>
    </source>
</reference>
<dbReference type="RefSeq" id="WP_011258841.1">
    <property type="nucleotide sequence ID" value="NZ_CP011532.1"/>
</dbReference>
<proteinExistence type="predicted"/>
<dbReference type="CDD" id="cd03674">
    <property type="entry name" value="NUDIX_Hydrolase"/>
    <property type="match status" value="1"/>
</dbReference>
<dbReference type="Gene3D" id="3.90.79.10">
    <property type="entry name" value="Nucleoside Triphosphate Pyrophosphohydrolase"/>
    <property type="match status" value="1"/>
</dbReference>
<organism evidence="2 3">
    <name type="scientific">Xanthomonas oryzae pv. oryzae</name>
    <dbReference type="NCBI Taxonomy" id="64187"/>
    <lineage>
        <taxon>Bacteria</taxon>
        <taxon>Pseudomonadati</taxon>
        <taxon>Pseudomonadota</taxon>
        <taxon>Gammaproteobacteria</taxon>
        <taxon>Lysobacterales</taxon>
        <taxon>Lysobacteraceae</taxon>
        <taxon>Xanthomonas</taxon>
    </lineage>
</organism>
<name>A0AAJ5MCF9_XANOO</name>
<evidence type="ECO:0000313" key="2">
    <source>
        <dbReference type="EMBL" id="UXW01899.1"/>
    </source>
</evidence>
<feature type="domain" description="Nudix hydrolase" evidence="1">
    <location>
        <begin position="57"/>
        <end position="192"/>
    </location>
</feature>
<evidence type="ECO:0000259" key="1">
    <source>
        <dbReference type="PROSITE" id="PS51462"/>
    </source>
</evidence>
<dbReference type="Proteomes" id="UP000187097">
    <property type="component" value="Chromosome"/>
</dbReference>
<dbReference type="EMBL" id="CP047493">
    <property type="protein sequence ID" value="UXW01899.1"/>
    <property type="molecule type" value="Genomic_DNA"/>
</dbReference>
<reference evidence="2" key="2">
    <citation type="submission" date="2020-01" db="EMBL/GenBank/DDBJ databases">
        <title>Complete genome investigation of Xanthomonas oryzae strains.</title>
        <authorList>
            <person name="Kaur A."/>
            <person name="Bansal K."/>
            <person name="Patil P.B."/>
        </authorList>
    </citation>
    <scope>NUCLEOTIDE SEQUENCE</scope>
    <source>
        <strain evidence="2">IXO792</strain>
    </source>
</reference>
<dbReference type="GO" id="GO:0003824">
    <property type="term" value="F:catalytic activity"/>
    <property type="evidence" value="ECO:0007669"/>
    <property type="project" value="UniProtKB-ARBA"/>
</dbReference>
<sequence length="195" mass="21923">MAAWPALGDRERAMVDATLRQQLAAYRLRWPGEAALAEQFAQLLDDATDPFVRERVEGHFTGSAWVVSADGTRTLLTHHRKLQRWLQLGGHADGDRDLAQVALREAEEESGLSGLRLADAALFDLDRHWIPTRGEVAGHWHFDARYVVVAGAHEAFEVSEESLALAWRPIVALLADPELDPSLRRMAEKWLESRE</sequence>
<protein>
    <submittedName>
        <fullName evidence="2">NUDIX domain-containing protein</fullName>
    </submittedName>
</protein>
<dbReference type="InterPro" id="IPR015797">
    <property type="entry name" value="NUDIX_hydrolase-like_dom_sf"/>
</dbReference>
<gene>
    <name evidence="2" type="ORF">IXO792_13640</name>
</gene>
<dbReference type="Pfam" id="PF00293">
    <property type="entry name" value="NUDIX"/>
    <property type="match status" value="1"/>
</dbReference>
<accession>A0AAJ5MCF9</accession>
<dbReference type="AlphaFoldDB" id="A0AAJ5MCF9"/>
<dbReference type="InterPro" id="IPR000086">
    <property type="entry name" value="NUDIX_hydrolase_dom"/>
</dbReference>
<dbReference type="PROSITE" id="PS51462">
    <property type="entry name" value="NUDIX"/>
    <property type="match status" value="1"/>
</dbReference>